<dbReference type="Gene3D" id="1.25.40.10">
    <property type="entry name" value="Tetratricopeptide repeat domain"/>
    <property type="match status" value="1"/>
</dbReference>
<evidence type="ECO:0000256" key="3">
    <source>
        <dbReference type="SAM" id="MobiDB-lite"/>
    </source>
</evidence>
<dbReference type="SUPFAM" id="SSF47090">
    <property type="entry name" value="PGBD-like"/>
    <property type="match status" value="1"/>
</dbReference>
<dbReference type="InterPro" id="IPR036365">
    <property type="entry name" value="PGBD-like_sf"/>
</dbReference>
<organism evidence="5 6">
    <name type="scientific">Kaustia mangrovi</name>
    <dbReference type="NCBI Taxonomy" id="2593653"/>
    <lineage>
        <taxon>Bacteria</taxon>
        <taxon>Pseudomonadati</taxon>
        <taxon>Pseudomonadota</taxon>
        <taxon>Alphaproteobacteria</taxon>
        <taxon>Hyphomicrobiales</taxon>
        <taxon>Parvibaculaceae</taxon>
        <taxon>Kaustia</taxon>
    </lineage>
</organism>
<dbReference type="Proteomes" id="UP000593594">
    <property type="component" value="Chromosome"/>
</dbReference>
<proteinExistence type="predicted"/>
<evidence type="ECO:0000313" key="6">
    <source>
        <dbReference type="Proteomes" id="UP000593594"/>
    </source>
</evidence>
<evidence type="ECO:0000256" key="2">
    <source>
        <dbReference type="SAM" id="Coils"/>
    </source>
</evidence>
<accession>A0A7S8C518</accession>
<feature type="compositionally biased region" description="Basic and acidic residues" evidence="3">
    <location>
        <begin position="514"/>
        <end position="526"/>
    </location>
</feature>
<dbReference type="InterPro" id="IPR036366">
    <property type="entry name" value="PGBDSf"/>
</dbReference>
<feature type="coiled-coil region" evidence="2">
    <location>
        <begin position="332"/>
        <end position="387"/>
    </location>
</feature>
<keyword evidence="1" id="KW-0677">Repeat</keyword>
<dbReference type="Pfam" id="PF08238">
    <property type="entry name" value="Sel1"/>
    <property type="match status" value="4"/>
</dbReference>
<dbReference type="InterPro" id="IPR051726">
    <property type="entry name" value="Chitin_Synth_Reg"/>
</dbReference>
<feature type="compositionally biased region" description="Low complexity" evidence="3">
    <location>
        <begin position="591"/>
        <end position="604"/>
    </location>
</feature>
<keyword evidence="2" id="KW-0175">Coiled coil</keyword>
<dbReference type="InterPro" id="IPR006597">
    <property type="entry name" value="Sel1-like"/>
</dbReference>
<feature type="compositionally biased region" description="Acidic residues" evidence="3">
    <location>
        <begin position="481"/>
        <end position="490"/>
    </location>
</feature>
<dbReference type="InterPro" id="IPR011990">
    <property type="entry name" value="TPR-like_helical_dom_sf"/>
</dbReference>
<dbReference type="SMART" id="SM00671">
    <property type="entry name" value="SEL1"/>
    <property type="match status" value="4"/>
</dbReference>
<feature type="domain" description="Peptidoglycan binding-like" evidence="4">
    <location>
        <begin position="959"/>
        <end position="1014"/>
    </location>
</feature>
<feature type="region of interest" description="Disordered" evidence="3">
    <location>
        <begin position="449"/>
        <end position="543"/>
    </location>
</feature>
<dbReference type="Pfam" id="PF01471">
    <property type="entry name" value="PG_binding_1"/>
    <property type="match status" value="1"/>
</dbReference>
<feature type="region of interest" description="Disordered" evidence="3">
    <location>
        <begin position="661"/>
        <end position="729"/>
    </location>
</feature>
<dbReference type="AlphaFoldDB" id="A0A7S8C518"/>
<evidence type="ECO:0000313" key="5">
    <source>
        <dbReference type="EMBL" id="QPC43535.1"/>
    </source>
</evidence>
<dbReference type="PANTHER" id="PTHR46430">
    <property type="entry name" value="PROTEIN SKT5-RELATED"/>
    <property type="match status" value="1"/>
</dbReference>
<keyword evidence="6" id="KW-1185">Reference proteome</keyword>
<dbReference type="KEGG" id="kmn:HW532_13020"/>
<dbReference type="SUPFAM" id="SSF81901">
    <property type="entry name" value="HCP-like"/>
    <property type="match status" value="1"/>
</dbReference>
<name>A0A7S8C518_9HYPH</name>
<gene>
    <name evidence="5" type="ORF">HW532_13020</name>
</gene>
<dbReference type="Gene3D" id="1.10.101.10">
    <property type="entry name" value="PGBD-like superfamily/PGBD"/>
    <property type="match status" value="1"/>
</dbReference>
<dbReference type="EMBL" id="CP058214">
    <property type="protein sequence ID" value="QPC43535.1"/>
    <property type="molecule type" value="Genomic_DNA"/>
</dbReference>
<protein>
    <submittedName>
        <fullName evidence="5">SEL1-like repeat protein</fullName>
    </submittedName>
</protein>
<feature type="region of interest" description="Disordered" evidence="3">
    <location>
        <begin position="556"/>
        <end position="614"/>
    </location>
</feature>
<evidence type="ECO:0000256" key="1">
    <source>
        <dbReference type="ARBA" id="ARBA00022737"/>
    </source>
</evidence>
<feature type="coiled-coil region" evidence="2">
    <location>
        <begin position="229"/>
        <end position="299"/>
    </location>
</feature>
<evidence type="ECO:0000259" key="4">
    <source>
        <dbReference type="Pfam" id="PF01471"/>
    </source>
</evidence>
<dbReference type="InterPro" id="IPR002477">
    <property type="entry name" value="Peptidoglycan-bd-like"/>
</dbReference>
<sequence length="1019" mass="107754">MKPGVPWSIKGIEPEAREAAKAQARRAGLTLGEWLNAVILGDADGEETAQARGHDRSPHLSVDSVIDRIARHERQTADAFGGVNTRISGLNDRLARIAEHRPPPRAEDVPGFRALESALQHVVDHMEANERRTRIALDDLDERLDGLSRRMAGHARDGEADAAHALDALDRRLAGVVHRLEAVEAAGRTAQAPESAETAAATRADLRDIERRIHDLAATADGAHDRAEIDGLREEIASLARQLESAREEMAASRELAAVKATLAHISDRVEAMPDAGPVAEMDERLKALARRLESTLEAHDNRPLDEISNRIHALEGRVSSALAAAQDAGDRSALDGEVARLSERLATMEDRLDTVAELPARFDTLAAELRQSHETARQIAEQTAREALAAQADKPAAEPEALRTVQEDLAAVRDGARASDRRAQETLDAVQATLKTITDRLGVLEAQRAAQPPADGPSSSDDRDLPETVRNLRLPPLGAEDGDDADEEGTPTQPATGEVVAARGAPPPPPAEPETKTDAEGEGPKAGETGLDEGRGTGGDMQSVSRHEDFIAAARRAAQASAHDPRRPRSRFNPFGLLKGRDRADEPLSGGEEATADEAAGPEKAGKAVEQARPGGRGPLIIAGAALLVAAASGYAVLSGRIDLTALAGAAFDRIVDTAPAKADRAERTAAEPARPTPTSDPIATGSIDPETRAQAPAGEPVMSARPAMGSAGKADRGKTGPQTAVDRPVLPAAIGPKGLRDAALNGDPAAQYIVATRFLEGKVVARDEARAARWYERAADQDLAPAQYRLATMYEKGRGVPADLAAAQHWYERAAKRGNAMAMHNLAVLYAGAKPGDPALANAAYWFGRAAALGLKDSQYNLAILYQRGVGVERDPAAAYHWFAIAAARGDKDAATQAKALEEQLAPDELAELNETVEAWEPREQDASANTVIAPVGAWAASAPADSGETDAPLSDRERIREAQALLNGLGFDAGTPDGVMGAGTANAVRLFQLQNGLEVNGTLTAGVLERLRNARG</sequence>
<dbReference type="PANTHER" id="PTHR46430:SF1">
    <property type="entry name" value="CHITIN SYNTHASE REGULATOR SKT5-RELATED"/>
    <property type="match status" value="1"/>
</dbReference>
<dbReference type="RefSeq" id="WP_213160899.1">
    <property type="nucleotide sequence ID" value="NZ_CP058214.1"/>
</dbReference>
<reference evidence="5 6" key="1">
    <citation type="submission" date="2020-06" db="EMBL/GenBank/DDBJ databases">
        <title>Genome sequence of 2 isolates from Red Sea Mangroves.</title>
        <authorList>
            <person name="Sefrji F."/>
            <person name="Michoud G."/>
            <person name="Merlino G."/>
            <person name="Daffonchio D."/>
        </authorList>
    </citation>
    <scope>NUCLEOTIDE SEQUENCE [LARGE SCALE GENOMIC DNA]</scope>
    <source>
        <strain evidence="5 6">R1DC25</strain>
    </source>
</reference>